<organism evidence="6 7">
    <name type="scientific">Oikopleura dioica</name>
    <name type="common">Tunicate</name>
    <dbReference type="NCBI Taxonomy" id="34765"/>
    <lineage>
        <taxon>Eukaryota</taxon>
        <taxon>Metazoa</taxon>
        <taxon>Chordata</taxon>
        <taxon>Tunicata</taxon>
        <taxon>Appendicularia</taxon>
        <taxon>Copelata</taxon>
        <taxon>Oikopleuridae</taxon>
        <taxon>Oikopleura</taxon>
    </lineage>
</organism>
<reference evidence="6 7" key="1">
    <citation type="submission" date="2021-04" db="EMBL/GenBank/DDBJ databases">
        <authorList>
            <person name="Bliznina A."/>
        </authorList>
    </citation>
    <scope>NUCLEOTIDE SEQUENCE [LARGE SCALE GENOMIC DNA]</scope>
</reference>
<dbReference type="PANTHER" id="PTHR23159:SF31">
    <property type="entry name" value="CENTROSOME-ASSOCIATED PROTEIN CEP250 ISOFORM X1"/>
    <property type="match status" value="1"/>
</dbReference>
<feature type="domain" description="Centrosomin N-terminal motif 1" evidence="5">
    <location>
        <begin position="38"/>
        <end position="103"/>
    </location>
</feature>
<dbReference type="PANTHER" id="PTHR23159">
    <property type="entry name" value="CENTROSOMAL PROTEIN 2"/>
    <property type="match status" value="1"/>
</dbReference>
<feature type="region of interest" description="Disordered" evidence="4">
    <location>
        <begin position="1"/>
        <end position="42"/>
    </location>
</feature>
<accession>A0ABN7SGS6</accession>
<dbReference type="Proteomes" id="UP001158576">
    <property type="component" value="Chromosome XSR"/>
</dbReference>
<feature type="coiled-coil region" evidence="3">
    <location>
        <begin position="83"/>
        <end position="233"/>
    </location>
</feature>
<proteinExistence type="predicted"/>
<feature type="region of interest" description="Disordered" evidence="4">
    <location>
        <begin position="477"/>
        <end position="501"/>
    </location>
</feature>
<evidence type="ECO:0000259" key="5">
    <source>
        <dbReference type="Pfam" id="PF07989"/>
    </source>
</evidence>
<comment type="subcellular location">
    <subcellularLocation>
        <location evidence="1">Cytoplasm</location>
    </subcellularLocation>
</comment>
<feature type="compositionally biased region" description="Basic and acidic residues" evidence="4">
    <location>
        <begin position="32"/>
        <end position="42"/>
    </location>
</feature>
<gene>
    <name evidence="6" type="ORF">OKIOD_LOCUS7634</name>
</gene>
<feature type="region of interest" description="Disordered" evidence="4">
    <location>
        <begin position="266"/>
        <end position="339"/>
    </location>
</feature>
<dbReference type="EMBL" id="OU015569">
    <property type="protein sequence ID" value="CAG5098901.1"/>
    <property type="molecule type" value="Genomic_DNA"/>
</dbReference>
<sequence>MDSEKETAEEESNLSSFNMRMEASSPSYGSDGETKNHRDVAEHISSIEKENFNLKLRIYHMEEHLNSKGGQDFQSILHQKVENEELKTELDENQKLLQAANKGISCLKKEVDEEKKLRGKAENELSKLQTELRQANEEKQRMKKQIERLRDDARRAREKAAHSYESTEIQLNDSLNENRELQDKIEDLENNNITLEDELSAKESELARVQDENDDLVDEVERLRAENVRLASQASRVPRKPRSYDMGIQCESRMCEKACQTRNLDYAPRSRLPRPETNSRRMQRTTSVGNLSDRTSSPVRSYGSSRDLRIPVGTPSRYNESSSRYRNVPAHHQSTPFGLERTESDHRFDYQRDGSGRLSRNVHFESPARGKSMMDLRLIEENIHDIGSNLRDIKYLSESIRDQNPRNRTTEEHVALYQSLVQGQNKELSSLRRQLDQARLSCTRLRTTLDDLQRADYLEQRRLISTARRTLRKLEGELENRDESATSDCASESDYDYDSNNRSSILPLTSMLTEIKSMIAGLHNSPKAELDVRRLRSELEAMDSGHPTSPNDLSDAQLLPGIVQDLQNLRLKLDQTVSSAKPERKRPLSFDSGCQTEVSGTTISLYNDELSALRDALSQKDCEIDKLRAEAIQREMHPAVNSSPIKHSNKRKSFFDTEGPLTPPLSSGAEDNFMPSGSDLRTLREGLNQGRLLSKSIYHKVELGVEDTEEMVEEVHDLVQLLDEMSRMLQKMQYKACSQESDNAENIRLRNKVHALEKMLATTVSRMQKNSLLKQGIDHQISSKSLGSSTEMLTSDQLNYTAGILGRARINLGNSTPSTSRATSLNGDSL</sequence>
<dbReference type="Pfam" id="PF07989">
    <property type="entry name" value="Cnn_1N"/>
    <property type="match status" value="1"/>
</dbReference>
<protein>
    <submittedName>
        <fullName evidence="6">Oidioi.mRNA.OKI2018_I69.XSR.g16076.t1.cds</fullName>
    </submittedName>
</protein>
<evidence type="ECO:0000256" key="3">
    <source>
        <dbReference type="SAM" id="Coils"/>
    </source>
</evidence>
<name>A0ABN7SGS6_OIKDI</name>
<feature type="compositionally biased region" description="Low complexity" evidence="4">
    <location>
        <begin position="316"/>
        <end position="327"/>
    </location>
</feature>
<evidence type="ECO:0000256" key="1">
    <source>
        <dbReference type="ARBA" id="ARBA00004496"/>
    </source>
</evidence>
<evidence type="ECO:0000256" key="2">
    <source>
        <dbReference type="ARBA" id="ARBA00022490"/>
    </source>
</evidence>
<keyword evidence="2" id="KW-0963">Cytoplasm</keyword>
<evidence type="ECO:0000256" key="4">
    <source>
        <dbReference type="SAM" id="MobiDB-lite"/>
    </source>
</evidence>
<feature type="compositionally biased region" description="Polar residues" evidence="4">
    <location>
        <begin position="13"/>
        <end position="28"/>
    </location>
</feature>
<keyword evidence="3" id="KW-0175">Coiled coil</keyword>
<keyword evidence="7" id="KW-1185">Reference proteome</keyword>
<evidence type="ECO:0000313" key="7">
    <source>
        <dbReference type="Proteomes" id="UP001158576"/>
    </source>
</evidence>
<evidence type="ECO:0000313" key="6">
    <source>
        <dbReference type="EMBL" id="CAG5098901.1"/>
    </source>
</evidence>
<dbReference type="InterPro" id="IPR012943">
    <property type="entry name" value="Cnn_1N"/>
</dbReference>
<feature type="compositionally biased region" description="Polar residues" evidence="4">
    <location>
        <begin position="284"/>
        <end position="304"/>
    </location>
</feature>